<dbReference type="InterPro" id="IPR036412">
    <property type="entry name" value="HAD-like_sf"/>
</dbReference>
<dbReference type="RefSeq" id="WP_341368638.1">
    <property type="nucleotide sequence ID" value="NZ_CP150951.2"/>
</dbReference>
<dbReference type="SUPFAM" id="SSF56784">
    <property type="entry name" value="HAD-like"/>
    <property type="match status" value="1"/>
</dbReference>
<accession>A0ABZ2V9B5</accession>
<dbReference type="Proteomes" id="UP001440612">
    <property type="component" value="Chromosome"/>
</dbReference>
<sequence length="139" mass="15863">MIETDRALVVDIDGTLCPIKQSHEDYADMVPEPLMLKKIRELQAEGWHIILSTARGMRSNDGNPGKITKHVGPTLLNWLAKHDIPFDELHLSKPWPGRQGVYIDDRAVRPREFVELSFAELEALMERDRIAVPTPDRNT</sequence>
<keyword evidence="2" id="KW-1185">Reference proteome</keyword>
<evidence type="ECO:0000313" key="2">
    <source>
        <dbReference type="Proteomes" id="UP001440612"/>
    </source>
</evidence>
<name>A0ABZ2V9B5_9RHOB</name>
<dbReference type="InterPro" id="IPR023214">
    <property type="entry name" value="HAD_sf"/>
</dbReference>
<evidence type="ECO:0008006" key="3">
    <source>
        <dbReference type="Google" id="ProtNLM"/>
    </source>
</evidence>
<organism evidence="1 2">
    <name type="scientific">Yoonia phaeophyticola</name>
    <dbReference type="NCBI Taxonomy" id="3137369"/>
    <lineage>
        <taxon>Bacteria</taxon>
        <taxon>Pseudomonadati</taxon>
        <taxon>Pseudomonadota</taxon>
        <taxon>Alphaproteobacteria</taxon>
        <taxon>Rhodobacterales</taxon>
        <taxon>Paracoccaceae</taxon>
        <taxon>Yoonia</taxon>
    </lineage>
</organism>
<gene>
    <name evidence="1" type="ORF">AABB29_07920</name>
</gene>
<protein>
    <recommendedName>
        <fullName evidence="3">Capsule biosynthesis phosphatase</fullName>
    </recommendedName>
</protein>
<evidence type="ECO:0000313" key="1">
    <source>
        <dbReference type="EMBL" id="WZC50536.1"/>
    </source>
</evidence>
<proteinExistence type="predicted"/>
<reference evidence="2" key="1">
    <citation type="submission" date="2024-04" db="EMBL/GenBank/DDBJ databases">
        <title>Phylogenomic analyses of a clade within the roseobacter group suggest taxonomic reassignments of species of the genera Aestuariivita, Citreicella, Loktanella, Nautella, Pelagibaca, Ruegeria, Thalassobius, Thiobacimonas and Tropicibacter, and the proposal o.</title>
        <authorList>
            <person name="Jeon C.O."/>
        </authorList>
    </citation>
    <scope>NUCLEOTIDE SEQUENCE [LARGE SCALE GENOMIC DNA]</scope>
    <source>
        <strain evidence="2">BS5-3</strain>
    </source>
</reference>
<dbReference type="EMBL" id="CP150951">
    <property type="protein sequence ID" value="WZC50536.1"/>
    <property type="molecule type" value="Genomic_DNA"/>
</dbReference>
<dbReference type="Gene3D" id="3.40.50.1000">
    <property type="entry name" value="HAD superfamily/HAD-like"/>
    <property type="match status" value="1"/>
</dbReference>